<dbReference type="InterPro" id="IPR010977">
    <property type="entry name" value="Aromatic_deC"/>
</dbReference>
<dbReference type="InParanoid" id="A0A3P8VMR5"/>
<comment type="similarity">
    <text evidence="2">Belongs to the group II decarboxylase family.</text>
</comment>
<keyword evidence="13" id="KW-1185">Reference proteome</keyword>
<dbReference type="FunFam" id="1.20.1340.10:FF:000001">
    <property type="entry name" value="Histidine decarboxylase"/>
    <property type="match status" value="1"/>
</dbReference>
<dbReference type="InterPro" id="IPR015421">
    <property type="entry name" value="PyrdxlP-dep_Trfase_major"/>
</dbReference>
<comment type="cofactor">
    <cofactor evidence="1 10">
        <name>pyridoxal 5'-phosphate</name>
        <dbReference type="ChEBI" id="CHEBI:597326"/>
    </cofactor>
</comment>
<dbReference type="AlphaFoldDB" id="A0A3P8VMR5"/>
<evidence type="ECO:0000313" key="13">
    <source>
        <dbReference type="Proteomes" id="UP000265120"/>
    </source>
</evidence>
<evidence type="ECO:0000256" key="8">
    <source>
        <dbReference type="ARBA" id="ARBA00023239"/>
    </source>
</evidence>
<keyword evidence="8" id="KW-0456">Lyase</keyword>
<name>A0A3P8VMR5_CYNSE</name>
<dbReference type="GO" id="GO:0030170">
    <property type="term" value="F:pyridoxal phosphate binding"/>
    <property type="evidence" value="ECO:0007669"/>
    <property type="project" value="InterPro"/>
</dbReference>
<keyword evidence="7 10" id="KW-0663">Pyridoxal phosphate</keyword>
<dbReference type="PANTHER" id="PTHR11999">
    <property type="entry name" value="GROUP II PYRIDOXAL-5-PHOSPHATE DECARBOXYLASE"/>
    <property type="match status" value="1"/>
</dbReference>
<dbReference type="Gene3D" id="3.90.1150.10">
    <property type="entry name" value="Aspartate Aminotransferase, domain 1"/>
    <property type="match status" value="1"/>
</dbReference>
<dbReference type="GO" id="GO:0005737">
    <property type="term" value="C:cytoplasm"/>
    <property type="evidence" value="ECO:0007669"/>
    <property type="project" value="TreeGrafter"/>
</dbReference>
<evidence type="ECO:0000313" key="12">
    <source>
        <dbReference type="Ensembl" id="ENSCSEP00000015584.1"/>
    </source>
</evidence>
<dbReference type="PRINTS" id="PR00800">
    <property type="entry name" value="YHDCRBOXLASE"/>
</dbReference>
<dbReference type="Proteomes" id="UP000265120">
    <property type="component" value="Chromosome 5"/>
</dbReference>
<evidence type="ECO:0000256" key="3">
    <source>
        <dbReference type="ARBA" id="ARBA00011738"/>
    </source>
</evidence>
<dbReference type="Gene3D" id="3.40.640.10">
    <property type="entry name" value="Type I PLP-dependent aspartate aminotransferase-like (Major domain)"/>
    <property type="match status" value="1"/>
</dbReference>
<evidence type="ECO:0000256" key="4">
    <source>
        <dbReference type="ARBA" id="ARBA00012320"/>
    </source>
</evidence>
<dbReference type="GO" id="GO:0006548">
    <property type="term" value="P:L-histidine catabolic process"/>
    <property type="evidence" value="ECO:0007669"/>
    <property type="project" value="TreeGrafter"/>
</dbReference>
<reference evidence="12 13" key="1">
    <citation type="journal article" date="2014" name="Nat. Genet.">
        <title>Whole-genome sequence of a flatfish provides insights into ZW sex chromosome evolution and adaptation to a benthic lifestyle.</title>
        <authorList>
            <person name="Chen S."/>
            <person name="Zhang G."/>
            <person name="Shao C."/>
            <person name="Huang Q."/>
            <person name="Liu G."/>
            <person name="Zhang P."/>
            <person name="Song W."/>
            <person name="An N."/>
            <person name="Chalopin D."/>
            <person name="Volff J.N."/>
            <person name="Hong Y."/>
            <person name="Li Q."/>
            <person name="Sha Z."/>
            <person name="Zhou H."/>
            <person name="Xie M."/>
            <person name="Yu Q."/>
            <person name="Liu Y."/>
            <person name="Xiang H."/>
            <person name="Wang N."/>
            <person name="Wu K."/>
            <person name="Yang C."/>
            <person name="Zhou Q."/>
            <person name="Liao X."/>
            <person name="Yang L."/>
            <person name="Hu Q."/>
            <person name="Zhang J."/>
            <person name="Meng L."/>
            <person name="Jin L."/>
            <person name="Tian Y."/>
            <person name="Lian J."/>
            <person name="Yang J."/>
            <person name="Miao G."/>
            <person name="Liu S."/>
            <person name="Liang Z."/>
            <person name="Yan F."/>
            <person name="Li Y."/>
            <person name="Sun B."/>
            <person name="Zhang H."/>
            <person name="Zhang J."/>
            <person name="Zhu Y."/>
            <person name="Du M."/>
            <person name="Zhao Y."/>
            <person name="Schartl M."/>
            <person name="Tang Q."/>
            <person name="Wang J."/>
        </authorList>
    </citation>
    <scope>NUCLEOTIDE SEQUENCE</scope>
</reference>
<evidence type="ECO:0000256" key="7">
    <source>
        <dbReference type="ARBA" id="ARBA00022898"/>
    </source>
</evidence>
<dbReference type="RefSeq" id="XP_008308717.1">
    <property type="nucleotide sequence ID" value="XM_008310495.3"/>
</dbReference>
<evidence type="ECO:0000256" key="2">
    <source>
        <dbReference type="ARBA" id="ARBA00009533"/>
    </source>
</evidence>
<organism evidence="12 13">
    <name type="scientific">Cynoglossus semilaevis</name>
    <name type="common">Tongue sole</name>
    <dbReference type="NCBI Taxonomy" id="244447"/>
    <lineage>
        <taxon>Eukaryota</taxon>
        <taxon>Metazoa</taxon>
        <taxon>Chordata</taxon>
        <taxon>Craniata</taxon>
        <taxon>Vertebrata</taxon>
        <taxon>Euteleostomi</taxon>
        <taxon>Actinopterygii</taxon>
        <taxon>Neopterygii</taxon>
        <taxon>Teleostei</taxon>
        <taxon>Neoteleostei</taxon>
        <taxon>Acanthomorphata</taxon>
        <taxon>Carangaria</taxon>
        <taxon>Pleuronectiformes</taxon>
        <taxon>Pleuronectoidei</taxon>
        <taxon>Cynoglossidae</taxon>
        <taxon>Cynoglossinae</taxon>
        <taxon>Cynoglossus</taxon>
    </lineage>
</organism>
<dbReference type="GO" id="GO:0004398">
    <property type="term" value="F:histidine decarboxylase activity"/>
    <property type="evidence" value="ECO:0007669"/>
    <property type="project" value="UniProtKB-EC"/>
</dbReference>
<dbReference type="Gene3D" id="1.20.1340.10">
    <property type="entry name" value="dopa decarboxylase, N-terminal domain"/>
    <property type="match status" value="1"/>
</dbReference>
<feature type="region of interest" description="Disordered" evidence="11">
    <location>
        <begin position="617"/>
        <end position="640"/>
    </location>
</feature>
<dbReference type="PROSITE" id="PS00392">
    <property type="entry name" value="DDC_GAD_HDC_YDC"/>
    <property type="match status" value="1"/>
</dbReference>
<dbReference type="SUPFAM" id="SSF53383">
    <property type="entry name" value="PLP-dependent transferases"/>
    <property type="match status" value="1"/>
</dbReference>
<dbReference type="CTD" id="3067"/>
<dbReference type="CDD" id="cd06450">
    <property type="entry name" value="DOPA_deC_like"/>
    <property type="match status" value="1"/>
</dbReference>
<keyword evidence="5" id="KW-0127">Catecholamine biosynthesis</keyword>
<dbReference type="Ensembl" id="ENSCSET00000015775.1">
    <property type="protein sequence ID" value="ENSCSEP00000015584.1"/>
    <property type="gene ID" value="ENSCSEG00000010006.1"/>
</dbReference>
<dbReference type="PANTHER" id="PTHR11999:SF68">
    <property type="entry name" value="HISTIDINE DECARBOXYLASE"/>
    <property type="match status" value="1"/>
</dbReference>
<dbReference type="InterPro" id="IPR002129">
    <property type="entry name" value="PyrdxlP-dep_de-COase"/>
</dbReference>
<dbReference type="InterPro" id="IPR021115">
    <property type="entry name" value="Pyridoxal-P_BS"/>
</dbReference>
<dbReference type="GO" id="GO:0042423">
    <property type="term" value="P:catecholamine biosynthetic process"/>
    <property type="evidence" value="ECO:0007669"/>
    <property type="project" value="UniProtKB-KW"/>
</dbReference>
<dbReference type="GeneID" id="103379072"/>
<dbReference type="OMA" id="ERDPSHY"/>
<dbReference type="FunFam" id="3.40.640.10:FF:000025">
    <property type="entry name" value="Histidine decarboxylase"/>
    <property type="match status" value="1"/>
</dbReference>
<evidence type="ECO:0000256" key="5">
    <source>
        <dbReference type="ARBA" id="ARBA00022584"/>
    </source>
</evidence>
<proteinExistence type="inferred from homology"/>
<feature type="region of interest" description="Disordered" evidence="11">
    <location>
        <begin position="481"/>
        <end position="508"/>
    </location>
</feature>
<accession>A0A3P8VMR5</accession>
<dbReference type="GO" id="GO:0001694">
    <property type="term" value="P:histamine biosynthetic process"/>
    <property type="evidence" value="ECO:0007669"/>
    <property type="project" value="TreeGrafter"/>
</dbReference>
<feature type="modified residue" description="N6-(pyridoxal phosphate)lysine" evidence="10">
    <location>
        <position position="305"/>
    </location>
</feature>
<dbReference type="Pfam" id="PF00282">
    <property type="entry name" value="Pyridoxal_deC"/>
    <property type="match status" value="1"/>
</dbReference>
<comment type="subunit">
    <text evidence="3">Homodimer.</text>
</comment>
<evidence type="ECO:0000256" key="6">
    <source>
        <dbReference type="ARBA" id="ARBA00022793"/>
    </source>
</evidence>
<evidence type="ECO:0000256" key="1">
    <source>
        <dbReference type="ARBA" id="ARBA00001933"/>
    </source>
</evidence>
<evidence type="ECO:0000256" key="11">
    <source>
        <dbReference type="SAM" id="MobiDB-lite"/>
    </source>
</evidence>
<reference evidence="12" key="2">
    <citation type="submission" date="2025-08" db="UniProtKB">
        <authorList>
            <consortium name="Ensembl"/>
        </authorList>
    </citation>
    <scope>IDENTIFICATION</scope>
</reference>
<dbReference type="RefSeq" id="XP_024911166.1">
    <property type="nucleotide sequence ID" value="XM_025055398.1"/>
</dbReference>
<dbReference type="KEGG" id="csem:103379072"/>
<dbReference type="EC" id="4.1.1.22" evidence="4"/>
<keyword evidence="6" id="KW-0210">Decarboxylase</keyword>
<dbReference type="STRING" id="244447.ENSCSEP00000015584"/>
<dbReference type="InterPro" id="IPR015422">
    <property type="entry name" value="PyrdxlP-dep_Trfase_small"/>
</dbReference>
<sequence>MQAEEYNRRGKELVDYITQYLVSIRERKVIPDVAPDYMRQLIPDTAPVEAEDWESIFKDIERVIMPGVVHWQSPHMHAYYPCLTSWPSMLGEMLADAINCVGFTWAASPASTELEMNVMDWLCKALGLPNVFLHYHPDSRGGGILQSTVSESTLIALLAARKDKILELQAELDQEVDESVLNARLVAYASDQAHSSVEKAGLIALVKVRFLSTDDQFSLRGDTLKQAILEDRRNGLVPFMLCATLGTTAVCAFDKLSELGPVCQQEGLWLHVDAAYAGTAYFCPELRWSLEGIDLAHSFVFNPSKWMMVHFDCTAFWVRDKYKLQQTFSVDPVYLRHENSQAATDFMHWQIPLSRRFRSLKLWFVMRSFGLKKLQAHVRHGIEMAKLLESQIRNDPKFEVPAERHLGLVVFCLKGGNALTQELLKKITRAGTMYLIPAEINNKRIIRFTVTSQFTTADDILKDWGIISKMASALLADKPENNDKAVTVQPKPREDGASGEDDQNERGATFRLEESQWELLIKKDWNVSRKTQRSLSCSYDVWPGFKSDAAKPPQRPVKTGSSAGVKVTENPLGQEVLKKLTKFHSVPTFCHQLVQCGRQQMCFPKTPSQAAQENPSFRCMGAGVAPPTTPTEVHSAPKPQ</sequence>
<reference evidence="12" key="3">
    <citation type="submission" date="2025-09" db="UniProtKB">
        <authorList>
            <consortium name="Ensembl"/>
        </authorList>
    </citation>
    <scope>IDENTIFICATION</scope>
</reference>
<dbReference type="GeneTree" id="ENSGT00940000157938"/>
<evidence type="ECO:0000256" key="10">
    <source>
        <dbReference type="PIRSR" id="PIRSR602129-50"/>
    </source>
</evidence>
<protein>
    <recommendedName>
        <fullName evidence="9">Histidine decarboxylase</fullName>
        <ecNumber evidence="4">4.1.1.22</ecNumber>
    </recommendedName>
</protein>
<dbReference type="OrthoDB" id="639767at2759"/>
<dbReference type="InterPro" id="IPR015424">
    <property type="entry name" value="PyrdxlP-dep_Trfase"/>
</dbReference>
<evidence type="ECO:0000256" key="9">
    <source>
        <dbReference type="ARBA" id="ARBA00039946"/>
    </source>
</evidence>